<dbReference type="PANTHER" id="PTHR24350">
    <property type="entry name" value="SERINE/THREONINE-PROTEIN KINASE IAL-RELATED"/>
    <property type="match status" value="1"/>
</dbReference>
<dbReference type="InterPro" id="IPR030616">
    <property type="entry name" value="Aur-like"/>
</dbReference>
<name>E1Z2M7_CHLVA</name>
<dbReference type="SUPFAM" id="SSF56112">
    <property type="entry name" value="Protein kinase-like (PK-like)"/>
    <property type="match status" value="1"/>
</dbReference>
<keyword evidence="4" id="KW-0418">Kinase</keyword>
<evidence type="ECO:0000256" key="4">
    <source>
        <dbReference type="ARBA" id="ARBA00022777"/>
    </source>
</evidence>
<reference evidence="10 11" key="1">
    <citation type="journal article" date="2010" name="Plant Cell">
        <title>The Chlorella variabilis NC64A genome reveals adaptation to photosymbiosis, coevolution with viruses, and cryptic sex.</title>
        <authorList>
            <person name="Blanc G."/>
            <person name="Duncan G."/>
            <person name="Agarkova I."/>
            <person name="Borodovsky M."/>
            <person name="Gurnon J."/>
            <person name="Kuo A."/>
            <person name="Lindquist E."/>
            <person name="Lucas S."/>
            <person name="Pangilinan J."/>
            <person name="Polle J."/>
            <person name="Salamov A."/>
            <person name="Terry A."/>
            <person name="Yamada T."/>
            <person name="Dunigan D.D."/>
            <person name="Grigoriev I.V."/>
            <person name="Claverie J.M."/>
            <person name="Van Etten J.L."/>
        </authorList>
    </citation>
    <scope>NUCLEOTIDE SEQUENCE [LARGE SCALE GENOMIC DNA]</scope>
    <source>
        <strain evidence="10 11">NC64A</strain>
    </source>
</reference>
<keyword evidence="5 7" id="KW-0067">ATP-binding</keyword>
<evidence type="ECO:0000313" key="10">
    <source>
        <dbReference type="EMBL" id="EFN60027.1"/>
    </source>
</evidence>
<evidence type="ECO:0000256" key="7">
    <source>
        <dbReference type="PIRSR" id="PIRSR630616-2"/>
    </source>
</evidence>
<dbReference type="GO" id="GO:0004674">
    <property type="term" value="F:protein serine/threonine kinase activity"/>
    <property type="evidence" value="ECO:0007669"/>
    <property type="project" value="UniProtKB-KW"/>
</dbReference>
<dbReference type="AlphaFoldDB" id="E1Z2M7"/>
<keyword evidence="3 7" id="KW-0547">Nucleotide-binding</keyword>
<evidence type="ECO:0000256" key="3">
    <source>
        <dbReference type="ARBA" id="ARBA00022741"/>
    </source>
</evidence>
<sequence>PTIVEYYGAFHDDAHLYIVMEHCGGGDLLEKLLRDKKAMNERKVAVEVAYPCLAILKKMHEMRIIHRDIKLENIFIDDQGRV</sequence>
<keyword evidence="1" id="KW-0723">Serine/threonine-protein kinase</keyword>
<feature type="active site" description="Proton acceptor" evidence="6">
    <location>
        <position position="68"/>
    </location>
</feature>
<protein>
    <recommendedName>
        <fullName evidence="9">Protein kinase domain-containing protein</fullName>
    </recommendedName>
</protein>
<evidence type="ECO:0000313" key="11">
    <source>
        <dbReference type="Proteomes" id="UP000008141"/>
    </source>
</evidence>
<evidence type="ECO:0000256" key="8">
    <source>
        <dbReference type="PIRSR" id="PIRSR630616-3"/>
    </source>
</evidence>
<evidence type="ECO:0000256" key="1">
    <source>
        <dbReference type="ARBA" id="ARBA00022527"/>
    </source>
</evidence>
<proteinExistence type="predicted"/>
<gene>
    <name evidence="10" type="ORF">CHLNCDRAFT_14465</name>
</gene>
<dbReference type="EMBL" id="GL433835">
    <property type="protein sequence ID" value="EFN60027.1"/>
    <property type="molecule type" value="Genomic_DNA"/>
</dbReference>
<dbReference type="InterPro" id="IPR011009">
    <property type="entry name" value="Kinase-like_dom_sf"/>
</dbReference>
<keyword evidence="11" id="KW-1185">Reference proteome</keyword>
<feature type="binding site" evidence="7">
    <location>
        <begin position="72"/>
        <end position="73"/>
    </location>
    <ligand>
        <name>ATP</name>
        <dbReference type="ChEBI" id="CHEBI:30616"/>
    </ligand>
</feature>
<dbReference type="RefSeq" id="XP_005852129.1">
    <property type="nucleotide sequence ID" value="XM_005852067.1"/>
</dbReference>
<evidence type="ECO:0000256" key="2">
    <source>
        <dbReference type="ARBA" id="ARBA00022679"/>
    </source>
</evidence>
<dbReference type="Proteomes" id="UP000008141">
    <property type="component" value="Unassembled WGS sequence"/>
</dbReference>
<feature type="non-terminal residue" evidence="10">
    <location>
        <position position="1"/>
    </location>
</feature>
<feature type="non-terminal residue" evidence="10">
    <location>
        <position position="82"/>
    </location>
</feature>
<accession>E1Z2M7</accession>
<organism evidence="11">
    <name type="scientific">Chlorella variabilis</name>
    <name type="common">Green alga</name>
    <dbReference type="NCBI Taxonomy" id="554065"/>
    <lineage>
        <taxon>Eukaryota</taxon>
        <taxon>Viridiplantae</taxon>
        <taxon>Chlorophyta</taxon>
        <taxon>core chlorophytes</taxon>
        <taxon>Trebouxiophyceae</taxon>
        <taxon>Chlorellales</taxon>
        <taxon>Chlorellaceae</taxon>
        <taxon>Chlorella clade</taxon>
        <taxon>Chlorella</taxon>
    </lineage>
</organism>
<dbReference type="GeneID" id="17359596"/>
<evidence type="ECO:0000256" key="6">
    <source>
        <dbReference type="PIRSR" id="PIRSR630616-1"/>
    </source>
</evidence>
<dbReference type="PROSITE" id="PS00108">
    <property type="entry name" value="PROTEIN_KINASE_ST"/>
    <property type="match status" value="1"/>
</dbReference>
<evidence type="ECO:0000256" key="5">
    <source>
        <dbReference type="ARBA" id="ARBA00022840"/>
    </source>
</evidence>
<dbReference type="GO" id="GO:0005524">
    <property type="term" value="F:ATP binding"/>
    <property type="evidence" value="ECO:0007669"/>
    <property type="project" value="UniProtKB-KW"/>
</dbReference>
<dbReference type="InterPro" id="IPR000719">
    <property type="entry name" value="Prot_kinase_dom"/>
</dbReference>
<dbReference type="Pfam" id="PF00069">
    <property type="entry name" value="Pkinase"/>
    <property type="match status" value="1"/>
</dbReference>
<evidence type="ECO:0000259" key="9">
    <source>
        <dbReference type="PROSITE" id="PS50011"/>
    </source>
</evidence>
<dbReference type="InParanoid" id="E1Z2M7"/>
<dbReference type="KEGG" id="cvr:CHLNCDRAFT_14465"/>
<dbReference type="InterPro" id="IPR008271">
    <property type="entry name" value="Ser/Thr_kinase_AS"/>
</dbReference>
<dbReference type="Gene3D" id="1.10.510.10">
    <property type="entry name" value="Transferase(Phosphotransferase) domain 1"/>
    <property type="match status" value="1"/>
</dbReference>
<feature type="cross-link" description="Glycyl lysine isopeptide (Lys-Gly) (interchain with G-Cter in SUMO2)" evidence="8">
    <location>
        <position position="70"/>
    </location>
</feature>
<feature type="domain" description="Protein kinase" evidence="9">
    <location>
        <begin position="1"/>
        <end position="82"/>
    </location>
</feature>
<dbReference type="PROSITE" id="PS50011">
    <property type="entry name" value="PROTEIN_KINASE_DOM"/>
    <property type="match status" value="1"/>
</dbReference>
<keyword evidence="2" id="KW-0808">Transferase</keyword>
<dbReference type="eggNOG" id="KOG0589">
    <property type="taxonomic scope" value="Eukaryota"/>
</dbReference>
<dbReference type="OrthoDB" id="377346at2759"/>